<dbReference type="InParanoid" id="A0A162PSE8"/>
<gene>
    <name evidence="1" type="ORF">PHYBLDRAFT_166784</name>
</gene>
<organism evidence="1 2">
    <name type="scientific">Phycomyces blakesleeanus (strain ATCC 8743b / DSM 1359 / FGSC 10004 / NBRC 33097 / NRRL 1555)</name>
    <dbReference type="NCBI Taxonomy" id="763407"/>
    <lineage>
        <taxon>Eukaryota</taxon>
        <taxon>Fungi</taxon>
        <taxon>Fungi incertae sedis</taxon>
        <taxon>Mucoromycota</taxon>
        <taxon>Mucoromycotina</taxon>
        <taxon>Mucoromycetes</taxon>
        <taxon>Mucorales</taxon>
        <taxon>Phycomycetaceae</taxon>
        <taxon>Phycomyces</taxon>
    </lineage>
</organism>
<protein>
    <submittedName>
        <fullName evidence="1">Uncharacterized protein</fullName>
    </submittedName>
</protein>
<accession>A0A162PSE8</accession>
<evidence type="ECO:0000313" key="1">
    <source>
        <dbReference type="EMBL" id="OAD75547.1"/>
    </source>
</evidence>
<dbReference type="VEuPathDB" id="FungiDB:PHYBLDRAFT_166784"/>
<dbReference type="EMBL" id="KV440977">
    <property type="protein sequence ID" value="OAD75547.1"/>
    <property type="molecule type" value="Genomic_DNA"/>
</dbReference>
<evidence type="ECO:0000313" key="2">
    <source>
        <dbReference type="Proteomes" id="UP000077315"/>
    </source>
</evidence>
<reference evidence="2" key="1">
    <citation type="submission" date="2015-06" db="EMBL/GenBank/DDBJ databases">
        <title>Expansion of signal transduction pathways in fungi by whole-genome duplication.</title>
        <authorList>
            <consortium name="DOE Joint Genome Institute"/>
            <person name="Corrochano L.M."/>
            <person name="Kuo A."/>
            <person name="Marcet-Houben M."/>
            <person name="Polaino S."/>
            <person name="Salamov A."/>
            <person name="Villalobos J.M."/>
            <person name="Alvarez M.I."/>
            <person name="Avalos J."/>
            <person name="Benito E.P."/>
            <person name="Benoit I."/>
            <person name="Burger G."/>
            <person name="Camino L.P."/>
            <person name="Canovas D."/>
            <person name="Cerda-Olmedo E."/>
            <person name="Cheng J.-F."/>
            <person name="Dominguez A."/>
            <person name="Elias M."/>
            <person name="Eslava A.P."/>
            <person name="Glaser F."/>
            <person name="Grimwood J."/>
            <person name="Gutierrez G."/>
            <person name="Heitman J."/>
            <person name="Henrissat B."/>
            <person name="Iturriaga E.A."/>
            <person name="Lang B.F."/>
            <person name="Lavin J.L."/>
            <person name="Lee S."/>
            <person name="Li W."/>
            <person name="Lindquist E."/>
            <person name="Lopez-Garcia S."/>
            <person name="Luque E.M."/>
            <person name="Marcos A.T."/>
            <person name="Martin J."/>
            <person name="McCluskey K."/>
            <person name="Medina H.R."/>
            <person name="Miralles-Duran A."/>
            <person name="Miyazaki A."/>
            <person name="Munoz-Torres E."/>
            <person name="Oguiza J.A."/>
            <person name="Ohm R."/>
            <person name="Olmedo M."/>
            <person name="Orejas M."/>
            <person name="Ortiz-Castellanos L."/>
            <person name="Pisabarro A.G."/>
            <person name="Rodriguez-Romero J."/>
            <person name="Ruiz-Herrera J."/>
            <person name="Ruiz-Vazquez R."/>
            <person name="Sanz C."/>
            <person name="Schackwitz W."/>
            <person name="Schmutz J."/>
            <person name="Shahriari M."/>
            <person name="Shelest E."/>
            <person name="Silva-Franco F."/>
            <person name="Soanes D."/>
            <person name="Syed K."/>
            <person name="Tagua V.G."/>
            <person name="Talbot N.J."/>
            <person name="Thon M."/>
            <person name="De vries R.P."/>
            <person name="Wiebenga A."/>
            <person name="Yadav J.S."/>
            <person name="Braun E.L."/>
            <person name="Baker S."/>
            <person name="Garre V."/>
            <person name="Horwitz B."/>
            <person name="Torres-Martinez S."/>
            <person name="Idnurm A."/>
            <person name="Herrera-Estrella A."/>
            <person name="Gabaldon T."/>
            <person name="Grigoriev I.V."/>
        </authorList>
    </citation>
    <scope>NUCLEOTIDE SEQUENCE [LARGE SCALE GENOMIC DNA]</scope>
    <source>
        <strain evidence="2">NRRL 1555(-)</strain>
    </source>
</reference>
<proteinExistence type="predicted"/>
<sequence>MYKKDKIRIFYWLRNHPTCRAPKKNGHITDKREEVLVREIDIRDPLHKNYGEAKTIWKDNLKAVNNVDCSAGDVVLVSIKKKYKTLIKKFKERQTCVPESSRLQMALSEKDRLMMELINLVSVNKTKTAKVYAEKEHIIQERSTSAIHSVVKGGLHAAKKLRVENGEGPSTQVPVSPVVPSTSAAYLFLSLKEQVVDAVSTKVDKNILLFIQSVEGAVKDIRDDENVLEIDSKLDKVLEELSSMKTEIREGSLRVEKTIEKLIAFIAAFVSSTTQPPPQ</sequence>
<keyword evidence="2" id="KW-1185">Reference proteome</keyword>
<dbReference type="GeneID" id="28996388"/>
<dbReference type="AlphaFoldDB" id="A0A162PSE8"/>
<name>A0A162PSE8_PHYB8</name>
<dbReference type="Proteomes" id="UP000077315">
    <property type="component" value="Unassembled WGS sequence"/>
</dbReference>
<dbReference type="RefSeq" id="XP_018293587.1">
    <property type="nucleotide sequence ID" value="XM_018435482.1"/>
</dbReference>